<dbReference type="Proteomes" id="UP000000263">
    <property type="component" value="Chromosome"/>
</dbReference>
<evidence type="ECO:0000256" key="1">
    <source>
        <dbReference type="SAM" id="SignalP"/>
    </source>
</evidence>
<proteinExistence type="predicted"/>
<dbReference type="AlphaFoldDB" id="A7NN25"/>
<name>A7NN25_ROSCS</name>
<gene>
    <name evidence="2" type="ordered locus">Rcas_2895</name>
</gene>
<dbReference type="HOGENOM" id="CLU_1617354_0_0_0"/>
<dbReference type="eggNOG" id="ENOG5032EMQ">
    <property type="taxonomic scope" value="Bacteria"/>
</dbReference>
<dbReference type="KEGG" id="rca:Rcas_2895"/>
<sequence length="198" mass="22025">MCYNEGAMVRCACLHKFTNVRYLCSVALIMWFLAACTAAPTADEADVGGGFSPEAVTESFFEDLQRALRDPNLHQEEVRSFWAERLAGYFAPVERDAQRIALRRALASFASGLRQLADDETAIFELRGLQSVEKVADDGERALVRLPSAMIAMTLVRTTDRGSFVFYEQSIELSQVIGRSDGTVPLVNIDGRWYLTEG</sequence>
<evidence type="ECO:0000313" key="3">
    <source>
        <dbReference type="Proteomes" id="UP000000263"/>
    </source>
</evidence>
<evidence type="ECO:0000313" key="2">
    <source>
        <dbReference type="EMBL" id="ABU58957.1"/>
    </source>
</evidence>
<keyword evidence="3" id="KW-1185">Reference proteome</keyword>
<accession>A7NN25</accession>
<feature type="signal peptide" evidence="1">
    <location>
        <begin position="1"/>
        <end position="38"/>
    </location>
</feature>
<dbReference type="EMBL" id="CP000804">
    <property type="protein sequence ID" value="ABU58957.1"/>
    <property type="molecule type" value="Genomic_DNA"/>
</dbReference>
<organism evidence="2 3">
    <name type="scientific">Roseiflexus castenholzii (strain DSM 13941 / HLO8)</name>
    <dbReference type="NCBI Taxonomy" id="383372"/>
    <lineage>
        <taxon>Bacteria</taxon>
        <taxon>Bacillati</taxon>
        <taxon>Chloroflexota</taxon>
        <taxon>Chloroflexia</taxon>
        <taxon>Chloroflexales</taxon>
        <taxon>Roseiflexineae</taxon>
        <taxon>Roseiflexaceae</taxon>
        <taxon>Roseiflexus</taxon>
    </lineage>
</organism>
<reference evidence="2 3" key="1">
    <citation type="submission" date="2007-08" db="EMBL/GenBank/DDBJ databases">
        <title>Complete sequence of Roseiflexus castenholzii DSM 13941.</title>
        <authorList>
            <consortium name="US DOE Joint Genome Institute"/>
            <person name="Copeland A."/>
            <person name="Lucas S."/>
            <person name="Lapidus A."/>
            <person name="Barry K."/>
            <person name="Glavina del Rio T."/>
            <person name="Dalin E."/>
            <person name="Tice H."/>
            <person name="Pitluck S."/>
            <person name="Thompson L.S."/>
            <person name="Brettin T."/>
            <person name="Bruce D."/>
            <person name="Detter J.C."/>
            <person name="Han C."/>
            <person name="Tapia R."/>
            <person name="Schmutz J."/>
            <person name="Larimer F."/>
            <person name="Land M."/>
            <person name="Hauser L."/>
            <person name="Kyrpides N."/>
            <person name="Mikhailova N."/>
            <person name="Bryant D.A."/>
            <person name="Hanada S."/>
            <person name="Tsukatani Y."/>
            <person name="Richardson P."/>
        </authorList>
    </citation>
    <scope>NUCLEOTIDE SEQUENCE [LARGE SCALE GENOMIC DNA]</scope>
    <source>
        <strain evidence="3">DSM 13941 / HLO8</strain>
    </source>
</reference>
<evidence type="ECO:0008006" key="4">
    <source>
        <dbReference type="Google" id="ProtNLM"/>
    </source>
</evidence>
<dbReference type="OrthoDB" id="156422at2"/>
<feature type="chain" id="PRO_5002711582" description="Lipoprotein" evidence="1">
    <location>
        <begin position="39"/>
        <end position="198"/>
    </location>
</feature>
<keyword evidence="1" id="KW-0732">Signal</keyword>
<protein>
    <recommendedName>
        <fullName evidence="4">Lipoprotein</fullName>
    </recommendedName>
</protein>
<dbReference type="STRING" id="383372.Rcas_2895"/>